<feature type="binding site" evidence="9">
    <location>
        <position position="122"/>
    </location>
    <ligand>
        <name>1-deoxy-D-xylulose 5-phosphate</name>
        <dbReference type="ChEBI" id="CHEBI:57792"/>
    </ligand>
</feature>
<feature type="binding site" evidence="9">
    <location>
        <position position="14"/>
    </location>
    <ligand>
        <name>NADPH</name>
        <dbReference type="ChEBI" id="CHEBI:57783"/>
    </ligand>
</feature>
<dbReference type="EMBL" id="CP001739">
    <property type="protein sequence ID" value="ACZ06938.1"/>
    <property type="molecule type" value="Genomic_DNA"/>
</dbReference>
<feature type="domain" description="DXP reductoisomerase C-terminal" evidence="12">
    <location>
        <begin position="258"/>
        <end position="375"/>
    </location>
</feature>
<comment type="cofactor">
    <cofactor evidence="9">
        <name>Mg(2+)</name>
        <dbReference type="ChEBI" id="CHEBI:18420"/>
    </cofactor>
    <cofactor evidence="9">
        <name>Mn(2+)</name>
        <dbReference type="ChEBI" id="CHEBI:29035"/>
    </cofactor>
</comment>
<evidence type="ECO:0000256" key="9">
    <source>
        <dbReference type="HAMAP-Rule" id="MF_00183"/>
    </source>
</evidence>
<feature type="binding site" evidence="9">
    <location>
        <position position="11"/>
    </location>
    <ligand>
        <name>NADPH</name>
        <dbReference type="ChEBI" id="CHEBI:57783"/>
    </ligand>
</feature>
<organism evidence="13 14">
    <name type="scientific">Sebaldella termitidis (strain ATCC 33386 / NCTC 11300)</name>
    <dbReference type="NCBI Taxonomy" id="526218"/>
    <lineage>
        <taxon>Bacteria</taxon>
        <taxon>Fusobacteriati</taxon>
        <taxon>Fusobacteriota</taxon>
        <taxon>Fusobacteriia</taxon>
        <taxon>Fusobacteriales</taxon>
        <taxon>Leptotrichiaceae</taxon>
        <taxon>Sebaldella</taxon>
    </lineage>
</organism>
<dbReference type="eggNOG" id="COG0743">
    <property type="taxonomic scope" value="Bacteria"/>
</dbReference>
<feature type="binding site" evidence="9">
    <location>
        <position position="147"/>
    </location>
    <ligand>
        <name>Mn(2+)</name>
        <dbReference type="ChEBI" id="CHEBI:29035"/>
    </ligand>
</feature>
<dbReference type="InterPro" id="IPR013512">
    <property type="entry name" value="DXP_reductoisomerase_N"/>
</dbReference>
<feature type="binding site" evidence="9">
    <location>
        <position position="202"/>
    </location>
    <ligand>
        <name>NADPH</name>
        <dbReference type="ChEBI" id="CHEBI:57783"/>
    </ligand>
</feature>
<dbReference type="HAMAP" id="MF_00183">
    <property type="entry name" value="DXP_reductoisom"/>
    <property type="match status" value="1"/>
</dbReference>
<evidence type="ECO:0000256" key="4">
    <source>
        <dbReference type="ARBA" id="ARBA00022857"/>
    </source>
</evidence>
<evidence type="ECO:0000256" key="2">
    <source>
        <dbReference type="ARBA" id="ARBA00006825"/>
    </source>
</evidence>
<dbReference type="Pfam" id="PF13288">
    <property type="entry name" value="DXPR_C"/>
    <property type="match status" value="1"/>
</dbReference>
<feature type="binding site" evidence="9">
    <location>
        <position position="123"/>
    </location>
    <ligand>
        <name>NADPH</name>
        <dbReference type="ChEBI" id="CHEBI:57783"/>
    </ligand>
</feature>
<dbReference type="InterPro" id="IPR036291">
    <property type="entry name" value="NAD(P)-bd_dom_sf"/>
</dbReference>
<dbReference type="Gene3D" id="3.40.50.720">
    <property type="entry name" value="NAD(P)-binding Rossmann-like Domain"/>
    <property type="match status" value="1"/>
</dbReference>
<dbReference type="AlphaFoldDB" id="D1AJN1"/>
<keyword evidence="14" id="KW-1185">Reference proteome</keyword>
<name>D1AJN1_SEBTE</name>
<feature type="binding site" evidence="9">
    <location>
        <position position="218"/>
    </location>
    <ligand>
        <name>1-deoxy-D-xylulose 5-phosphate</name>
        <dbReference type="ChEBI" id="CHEBI:57792"/>
    </ligand>
</feature>
<reference evidence="14" key="1">
    <citation type="submission" date="2009-09" db="EMBL/GenBank/DDBJ databases">
        <title>The complete chromosome of Sebaldella termitidis ATCC 33386.</title>
        <authorList>
            <consortium name="US DOE Joint Genome Institute (JGI-PGF)"/>
            <person name="Lucas S."/>
            <person name="Copeland A."/>
            <person name="Lapidus A."/>
            <person name="Glavina del Rio T."/>
            <person name="Dalin E."/>
            <person name="Tice H."/>
            <person name="Bruce D."/>
            <person name="Goodwin L."/>
            <person name="Pitluck S."/>
            <person name="Kyrpides N."/>
            <person name="Mavromatis K."/>
            <person name="Ivanova N."/>
            <person name="Mikhailova N."/>
            <person name="Sims D."/>
            <person name="Meincke L."/>
            <person name="Brettin T."/>
            <person name="Detter J.C."/>
            <person name="Han C."/>
            <person name="Larimer F."/>
            <person name="Land M."/>
            <person name="Hauser L."/>
            <person name="Markowitz V."/>
            <person name="Cheng J.F."/>
            <person name="Hugenholtz P."/>
            <person name="Woyke T."/>
            <person name="Wu D."/>
            <person name="Eisen J.A."/>
        </authorList>
    </citation>
    <scope>NUCLEOTIDE SEQUENCE [LARGE SCALE GENOMIC DNA]</scope>
    <source>
        <strain evidence="14">ATCC 33386 / NCTC 11300</strain>
    </source>
</reference>
<reference evidence="13 14" key="2">
    <citation type="journal article" date="2010" name="Stand. Genomic Sci.">
        <title>Complete genome sequence of Sebaldella termitidis type strain (NCTC 11300).</title>
        <authorList>
            <person name="Harmon-Smith M."/>
            <person name="Celia L."/>
            <person name="Chertkov O."/>
            <person name="Lapidus A."/>
            <person name="Copeland A."/>
            <person name="Glavina Del Rio T."/>
            <person name="Nolan M."/>
            <person name="Lucas S."/>
            <person name="Tice H."/>
            <person name="Cheng J.F."/>
            <person name="Han C."/>
            <person name="Detter J.C."/>
            <person name="Bruce D."/>
            <person name="Goodwin L."/>
            <person name="Pitluck S."/>
            <person name="Pati A."/>
            <person name="Liolios K."/>
            <person name="Ivanova N."/>
            <person name="Mavromatis K."/>
            <person name="Mikhailova N."/>
            <person name="Chen A."/>
            <person name="Palaniappan K."/>
            <person name="Land M."/>
            <person name="Hauser L."/>
            <person name="Chang Y.J."/>
            <person name="Jeffries C.D."/>
            <person name="Brettin T."/>
            <person name="Goker M."/>
            <person name="Beck B."/>
            <person name="Bristow J."/>
            <person name="Eisen J.A."/>
            <person name="Markowitz V."/>
            <person name="Hugenholtz P."/>
            <person name="Kyrpides N.C."/>
            <person name="Klenk H.P."/>
            <person name="Chen F."/>
        </authorList>
    </citation>
    <scope>NUCLEOTIDE SEQUENCE [LARGE SCALE GENOMIC DNA]</scope>
    <source>
        <strain evidence="14">ATCC 33386 / NCTC 11300</strain>
    </source>
</reference>
<accession>D1AJN1</accession>
<evidence type="ECO:0000313" key="14">
    <source>
        <dbReference type="Proteomes" id="UP000000845"/>
    </source>
</evidence>
<dbReference type="EC" id="1.1.1.267" evidence="9"/>
<feature type="binding site" evidence="9">
    <location>
        <position position="209"/>
    </location>
    <ligand>
        <name>1-deoxy-D-xylulose 5-phosphate</name>
        <dbReference type="ChEBI" id="CHEBI:57792"/>
    </ligand>
</feature>
<evidence type="ECO:0000313" key="13">
    <source>
        <dbReference type="EMBL" id="ACZ06938.1"/>
    </source>
</evidence>
<dbReference type="NCBIfam" id="TIGR00243">
    <property type="entry name" value="Dxr"/>
    <property type="match status" value="1"/>
</dbReference>
<dbReference type="UniPathway" id="UPA00056">
    <property type="reaction ID" value="UER00092"/>
</dbReference>
<keyword evidence="5 9" id="KW-0560">Oxidoreductase</keyword>
<proteinExistence type="inferred from homology"/>
<dbReference type="SUPFAM" id="SSF55347">
    <property type="entry name" value="Glyceraldehyde-3-phosphate dehydrogenase-like, C-terminal domain"/>
    <property type="match status" value="1"/>
</dbReference>
<feature type="binding site" evidence="9">
    <location>
        <position position="214"/>
    </location>
    <ligand>
        <name>1-deoxy-D-xylulose 5-phosphate</name>
        <dbReference type="ChEBI" id="CHEBI:57792"/>
    </ligand>
</feature>
<dbReference type="Gene3D" id="1.10.1740.10">
    <property type="match status" value="1"/>
</dbReference>
<keyword evidence="3 9" id="KW-0479">Metal-binding</keyword>
<feature type="binding site" evidence="9">
    <location>
        <position position="173"/>
    </location>
    <ligand>
        <name>1-deoxy-D-xylulose 5-phosphate</name>
        <dbReference type="ChEBI" id="CHEBI:57792"/>
    </ligand>
</feature>
<feature type="binding site" evidence="9">
    <location>
        <position position="38"/>
    </location>
    <ligand>
        <name>NADPH</name>
        <dbReference type="ChEBI" id="CHEBI:57783"/>
    </ligand>
</feature>
<dbReference type="SUPFAM" id="SSF69055">
    <property type="entry name" value="1-deoxy-D-xylulose-5-phosphate reductoisomerase, C-terminal domain"/>
    <property type="match status" value="1"/>
</dbReference>
<evidence type="ECO:0000259" key="11">
    <source>
        <dbReference type="Pfam" id="PF08436"/>
    </source>
</evidence>
<comment type="similarity">
    <text evidence="2 9">Belongs to the DXR family.</text>
</comment>
<evidence type="ECO:0000259" key="10">
    <source>
        <dbReference type="Pfam" id="PF02670"/>
    </source>
</evidence>
<feature type="binding site" evidence="9">
    <location>
        <position position="13"/>
    </location>
    <ligand>
        <name>NADPH</name>
        <dbReference type="ChEBI" id="CHEBI:57783"/>
    </ligand>
</feature>
<dbReference type="GO" id="GO:0030145">
    <property type="term" value="F:manganese ion binding"/>
    <property type="evidence" value="ECO:0007669"/>
    <property type="project" value="TreeGrafter"/>
</dbReference>
<keyword evidence="7 9" id="KW-0414">Isoprene biosynthesis</keyword>
<comment type="caution">
    <text evidence="9">Lacks conserved residue(s) required for the propagation of feature annotation.</text>
</comment>
<comment type="pathway">
    <text evidence="1 9">Isoprenoid biosynthesis; isopentenyl diphosphate biosynthesis via DXP pathway; isopentenyl diphosphate from 1-deoxy-D-xylulose 5-phosphate: step 1/6.</text>
</comment>
<protein>
    <recommendedName>
        <fullName evidence="9">1-deoxy-D-xylulose 5-phosphate reductoisomerase</fullName>
        <shortName evidence="9">DXP reductoisomerase</shortName>
        <ecNumber evidence="9">1.1.1.267</ecNumber>
    </recommendedName>
    <alternativeName>
        <fullName evidence="9">1-deoxyxylulose-5-phosphate reductoisomerase</fullName>
    </alternativeName>
    <alternativeName>
        <fullName evidence="9">2-C-methyl-D-erythritol 4-phosphate synthase</fullName>
    </alternativeName>
</protein>
<gene>
    <name evidence="9" type="primary">dxr</name>
    <name evidence="13" type="ordered locus">Sterm_0050</name>
</gene>
<dbReference type="SUPFAM" id="SSF51735">
    <property type="entry name" value="NAD(P)-binding Rossmann-fold domains"/>
    <property type="match status" value="1"/>
</dbReference>
<dbReference type="PIRSF" id="PIRSF006205">
    <property type="entry name" value="Dxp_reductismrs"/>
    <property type="match status" value="1"/>
</dbReference>
<dbReference type="Proteomes" id="UP000000845">
    <property type="component" value="Chromosome"/>
</dbReference>
<evidence type="ECO:0000256" key="3">
    <source>
        <dbReference type="ARBA" id="ARBA00022723"/>
    </source>
</evidence>
<dbReference type="GO" id="GO:0070402">
    <property type="term" value="F:NADPH binding"/>
    <property type="evidence" value="ECO:0007669"/>
    <property type="project" value="InterPro"/>
</dbReference>
<feature type="binding site" evidence="9">
    <location>
        <position position="215"/>
    </location>
    <ligand>
        <name>1-deoxy-D-xylulose 5-phosphate</name>
        <dbReference type="ChEBI" id="CHEBI:57792"/>
    </ligand>
</feature>
<feature type="domain" description="1-deoxy-D-xylulose 5-phosphate reductoisomerase N-terminal" evidence="10">
    <location>
        <begin position="5"/>
        <end position="129"/>
    </location>
</feature>
<evidence type="ECO:0000256" key="5">
    <source>
        <dbReference type="ARBA" id="ARBA00023002"/>
    </source>
</evidence>
<feature type="binding site" evidence="9">
    <location>
        <position position="149"/>
    </location>
    <ligand>
        <name>Mn(2+)</name>
        <dbReference type="ChEBI" id="CHEBI:29035"/>
    </ligand>
</feature>
<dbReference type="HOGENOM" id="CLU_035714_4_0_0"/>
<comment type="function">
    <text evidence="9">Catalyzes the NADPH-dependent rearrangement and reduction of 1-deoxy-D-xylulose-5-phosphate (DXP) to 2-C-methyl-D-erythritol 4-phosphate (MEP).</text>
</comment>
<feature type="binding site" evidence="9">
    <location>
        <position position="196"/>
    </location>
    <ligand>
        <name>1-deoxy-D-xylulose 5-phosphate</name>
        <dbReference type="ChEBI" id="CHEBI:57792"/>
    </ligand>
</feature>
<dbReference type="InterPro" id="IPR003821">
    <property type="entry name" value="DXP_reductoisomerase"/>
</dbReference>
<evidence type="ECO:0000256" key="1">
    <source>
        <dbReference type="ARBA" id="ARBA00005094"/>
    </source>
</evidence>
<feature type="binding site" evidence="9">
    <location>
        <position position="39"/>
    </location>
    <ligand>
        <name>NADPH</name>
        <dbReference type="ChEBI" id="CHEBI:57783"/>
    </ligand>
</feature>
<evidence type="ECO:0000256" key="6">
    <source>
        <dbReference type="ARBA" id="ARBA00023211"/>
    </source>
</evidence>
<dbReference type="Pfam" id="PF02670">
    <property type="entry name" value="DXP_reductoisom"/>
    <property type="match status" value="1"/>
</dbReference>
<dbReference type="STRING" id="526218.Sterm_0050"/>
<dbReference type="GO" id="GO:0051484">
    <property type="term" value="P:isopentenyl diphosphate biosynthetic process, methylerythritol 4-phosphate pathway involved in terpenoid biosynthetic process"/>
    <property type="evidence" value="ECO:0007669"/>
    <property type="project" value="UniProtKB-ARBA"/>
</dbReference>
<dbReference type="KEGG" id="str:Sterm_0050"/>
<feature type="binding site" evidence="9">
    <location>
        <position position="149"/>
    </location>
    <ligand>
        <name>1-deoxy-D-xylulose 5-phosphate</name>
        <dbReference type="ChEBI" id="CHEBI:57792"/>
    </ligand>
</feature>
<dbReference type="GO" id="GO:0030604">
    <property type="term" value="F:1-deoxy-D-xylulose-5-phosphate reductoisomerase activity"/>
    <property type="evidence" value="ECO:0007669"/>
    <property type="project" value="UniProtKB-UniRule"/>
</dbReference>
<keyword evidence="4 9" id="KW-0521">NADP</keyword>
<feature type="binding site" evidence="9">
    <location>
        <position position="148"/>
    </location>
    <ligand>
        <name>1-deoxy-D-xylulose 5-phosphate</name>
        <dbReference type="ChEBI" id="CHEBI:57792"/>
    </ligand>
</feature>
<dbReference type="InterPro" id="IPR013644">
    <property type="entry name" value="DXP_reductoisomerase_C"/>
</dbReference>
<keyword evidence="9" id="KW-0460">Magnesium</keyword>
<dbReference type="FunFam" id="3.40.50.720:FF:000045">
    <property type="entry name" value="1-deoxy-D-xylulose 5-phosphate reductoisomerase"/>
    <property type="match status" value="1"/>
</dbReference>
<dbReference type="InterPro" id="IPR026877">
    <property type="entry name" value="DXPR_C"/>
</dbReference>
<evidence type="ECO:0000256" key="8">
    <source>
        <dbReference type="ARBA" id="ARBA00048543"/>
    </source>
</evidence>
<dbReference type="Pfam" id="PF08436">
    <property type="entry name" value="DXP_redisom_C"/>
    <property type="match status" value="1"/>
</dbReference>
<dbReference type="PANTHER" id="PTHR30525">
    <property type="entry name" value="1-DEOXY-D-XYLULOSE 5-PHOSPHATE REDUCTOISOMERASE"/>
    <property type="match status" value="1"/>
</dbReference>
<feature type="binding site" evidence="9">
    <location>
        <position position="12"/>
    </location>
    <ligand>
        <name>NADPH</name>
        <dbReference type="ChEBI" id="CHEBI:57783"/>
    </ligand>
</feature>
<feature type="domain" description="1-deoxy-D-xylulose 5-phosphate reductoisomerase C-terminal" evidence="11">
    <location>
        <begin position="143"/>
        <end position="226"/>
    </location>
</feature>
<keyword evidence="6 9" id="KW-0464">Manganese</keyword>
<dbReference type="InterPro" id="IPR036169">
    <property type="entry name" value="DXPR_C_sf"/>
</dbReference>
<feature type="binding site" evidence="9">
    <location>
        <position position="121"/>
    </location>
    <ligand>
        <name>NADPH</name>
        <dbReference type="ChEBI" id="CHEBI:57783"/>
    </ligand>
</feature>
<evidence type="ECO:0000256" key="7">
    <source>
        <dbReference type="ARBA" id="ARBA00023229"/>
    </source>
</evidence>
<comment type="catalytic activity">
    <reaction evidence="8">
        <text>2-C-methyl-D-erythritol 4-phosphate + NADP(+) = 1-deoxy-D-xylulose 5-phosphate + NADPH + H(+)</text>
        <dbReference type="Rhea" id="RHEA:13717"/>
        <dbReference type="ChEBI" id="CHEBI:15378"/>
        <dbReference type="ChEBI" id="CHEBI:57783"/>
        <dbReference type="ChEBI" id="CHEBI:57792"/>
        <dbReference type="ChEBI" id="CHEBI:58262"/>
        <dbReference type="ChEBI" id="CHEBI:58349"/>
        <dbReference type="EC" id="1.1.1.267"/>
    </reaction>
    <physiologicalReaction direction="right-to-left" evidence="8">
        <dbReference type="Rhea" id="RHEA:13719"/>
    </physiologicalReaction>
</comment>
<evidence type="ECO:0000259" key="12">
    <source>
        <dbReference type="Pfam" id="PF13288"/>
    </source>
</evidence>
<feature type="binding site" evidence="9">
    <location>
        <position position="218"/>
    </location>
    <ligand>
        <name>Mn(2+)</name>
        <dbReference type="ChEBI" id="CHEBI:29035"/>
    </ligand>
</feature>
<dbReference type="PANTHER" id="PTHR30525:SF0">
    <property type="entry name" value="1-DEOXY-D-XYLULOSE 5-PHOSPHATE REDUCTOISOMERASE, CHLOROPLASTIC"/>
    <property type="match status" value="1"/>
</dbReference>
<sequence length="382" mass="43013">MQTNISILGATGSIGKNALSIIRENRDKFNITALSADKNWQALAENIREFKPKYVSVGTQEGYDSIKREFPNIEIFMGCEGLKNIGQLDETDILLTAVSGSIGLPATVEAIKKEKRIALANKETMVAGGYLIRDLLKKYNSEIIPVDSEHSAVFQSLKAGSHNEIERIILTASGGPFRGADKKFLENVTLEQALKHPNWSMGAKITIDSSTLVNKGLEVIEAHHLFLVDYDKIDVIIHPQSIIHSMVEFRDKSVIAQMGEPDMKTPILYAFTYPERVENKLLGNFDFMKFNNITFEKADFEVFKGLKLAYDAGKQGESYPIVYNAANEAAVDLFMNRKINYTDIYKIIEDELNTHKSVKSLDLDVIMDVDREIKNKIYNLYE</sequence>
<dbReference type="RefSeq" id="WP_012859538.1">
    <property type="nucleotide sequence ID" value="NC_013517.1"/>
</dbReference>